<keyword evidence="1" id="KW-0732">Signal</keyword>
<dbReference type="InterPro" id="IPR046111">
    <property type="entry name" value="DUF6048"/>
</dbReference>
<dbReference type="Gene3D" id="2.40.160.10">
    <property type="entry name" value="Porin"/>
    <property type="match status" value="1"/>
</dbReference>
<reference evidence="3" key="1">
    <citation type="submission" date="2016-10" db="EMBL/GenBank/DDBJ databases">
        <authorList>
            <person name="Varghese N."/>
            <person name="Submissions S."/>
        </authorList>
    </citation>
    <scope>NUCLEOTIDE SEQUENCE [LARGE SCALE GENOMIC DNA]</scope>
    <source>
        <strain evidence="3">DSM 26542</strain>
    </source>
</reference>
<feature type="chain" id="PRO_5017307182" description="Outer membrane protein beta-barrel domain-containing protein" evidence="1">
    <location>
        <begin position="25"/>
        <end position="259"/>
    </location>
</feature>
<feature type="signal peptide" evidence="1">
    <location>
        <begin position="1"/>
        <end position="24"/>
    </location>
</feature>
<dbReference type="OrthoDB" id="1199048at2"/>
<dbReference type="SUPFAM" id="SSF56935">
    <property type="entry name" value="Porins"/>
    <property type="match status" value="1"/>
</dbReference>
<dbReference type="AlphaFoldDB" id="A0A1I3S4C9"/>
<dbReference type="EMBL" id="FORU01000009">
    <property type="protein sequence ID" value="SFJ52356.1"/>
    <property type="molecule type" value="Genomic_DNA"/>
</dbReference>
<evidence type="ECO:0000256" key="1">
    <source>
        <dbReference type="SAM" id="SignalP"/>
    </source>
</evidence>
<evidence type="ECO:0008006" key="4">
    <source>
        <dbReference type="Google" id="ProtNLM"/>
    </source>
</evidence>
<dbReference type="Proteomes" id="UP000243887">
    <property type="component" value="Unassembled WGS sequence"/>
</dbReference>
<evidence type="ECO:0000313" key="2">
    <source>
        <dbReference type="EMBL" id="SFJ52356.1"/>
    </source>
</evidence>
<accession>A0A1I3S4C9</accession>
<proteinExistence type="predicted"/>
<gene>
    <name evidence="2" type="ORF">SAMN04487893_10985</name>
</gene>
<name>A0A1I3S4C9_9FLAO</name>
<evidence type="ECO:0000313" key="3">
    <source>
        <dbReference type="Proteomes" id="UP000243887"/>
    </source>
</evidence>
<sequence>MRKKSILKYSISLLLLCAPIYIKAQTNQTEENIHYYPQRYGLRVGADLFSLSRNLYDKDFSGFEINADYRLKKKIFAAVELGTTEITKDEENLYNFTTKGHYIKLGFDYNLHENWMNREDMIYVGFRYGFSTFSQTLNSYNIYTTNPYFEEGTVTLNKAYDGLTAHWAEMILGIKTRVFNNVFMGFNFQLKALLAQKQPEDFENLYIPGYNKKYSGGIGVGFNYNVTYLIPLYKSKNDAFSIPTDKKSKEEIEFDSLEK</sequence>
<keyword evidence="3" id="KW-1185">Reference proteome</keyword>
<protein>
    <recommendedName>
        <fullName evidence="4">Outer membrane protein beta-barrel domain-containing protein</fullName>
    </recommendedName>
</protein>
<organism evidence="2 3">
    <name type="scientific">Myroides guanonis</name>
    <dbReference type="NCBI Taxonomy" id="1150112"/>
    <lineage>
        <taxon>Bacteria</taxon>
        <taxon>Pseudomonadati</taxon>
        <taxon>Bacteroidota</taxon>
        <taxon>Flavobacteriia</taxon>
        <taxon>Flavobacteriales</taxon>
        <taxon>Flavobacteriaceae</taxon>
        <taxon>Myroides</taxon>
    </lineage>
</organism>
<dbReference type="STRING" id="1150112.SAMN04487893_10985"/>
<dbReference type="RefSeq" id="WP_090679395.1">
    <property type="nucleotide sequence ID" value="NZ_FORU01000009.1"/>
</dbReference>
<dbReference type="Pfam" id="PF19515">
    <property type="entry name" value="DUF6048"/>
    <property type="match status" value="1"/>
</dbReference>
<dbReference type="InterPro" id="IPR023614">
    <property type="entry name" value="Porin_dom_sf"/>
</dbReference>